<name>A0ABC8EFW2_CLOTA</name>
<comment type="function">
    <text evidence="9 10">Involved in unsaturated fatty acids biosynthesis. Catalyzes the dehydration of short chain beta-hydroxyacyl-ACPs and long chain saturated and unsaturated beta-hydroxyacyl-ACPs.</text>
</comment>
<dbReference type="GO" id="GO:0019171">
    <property type="term" value="F:(3R)-hydroxyacyl-[acyl-carrier-protein] dehydratase activity"/>
    <property type="evidence" value="ECO:0007669"/>
    <property type="project" value="UniProtKB-EC"/>
</dbReference>
<dbReference type="RefSeq" id="WP_129034277.1">
    <property type="nucleotide sequence ID" value="NZ_AP026818.1"/>
</dbReference>
<comment type="subcellular location">
    <subcellularLocation>
        <location evidence="2 10">Cytoplasm</location>
    </subcellularLocation>
</comment>
<dbReference type="FunFam" id="3.10.129.10:FF:000001">
    <property type="entry name" value="3-hydroxyacyl-[acyl-carrier-protein] dehydratase FabZ"/>
    <property type="match status" value="1"/>
</dbReference>
<keyword evidence="5 10" id="KW-0444">Lipid biosynthesis</keyword>
<dbReference type="Gene3D" id="3.10.129.10">
    <property type="entry name" value="Hotdog Thioesterase"/>
    <property type="match status" value="1"/>
</dbReference>
<dbReference type="Proteomes" id="UP001321763">
    <property type="component" value="Chromosome"/>
</dbReference>
<dbReference type="GO" id="GO:0009245">
    <property type="term" value="P:lipid A biosynthetic process"/>
    <property type="evidence" value="ECO:0007669"/>
    <property type="project" value="UniProtKB-UniRule"/>
</dbReference>
<reference evidence="11 12" key="1">
    <citation type="submission" date="2022-09" db="EMBL/GenBank/DDBJ databases">
        <title>complete genome sequences of Clostridium tetani str. KHSU-234311-028 isolated from soil.</title>
        <authorList>
            <person name="Sekizuka T."/>
            <person name="Shitada C."/>
            <person name="Takahashi M."/>
            <person name="Kuroda M."/>
        </authorList>
    </citation>
    <scope>NUCLEOTIDE SEQUENCE [LARGE SCALE GENOMIC DNA]</scope>
    <source>
        <strain evidence="11 12">KHSU-234311-028</strain>
    </source>
</reference>
<dbReference type="EMBL" id="AP026818">
    <property type="protein sequence ID" value="BDR82395.1"/>
    <property type="molecule type" value="Genomic_DNA"/>
</dbReference>
<dbReference type="EC" id="4.2.1.59" evidence="10"/>
<proteinExistence type="inferred from homology"/>
<evidence type="ECO:0000256" key="8">
    <source>
        <dbReference type="ARBA" id="ARBA00023239"/>
    </source>
</evidence>
<feature type="active site" evidence="10">
    <location>
        <position position="50"/>
    </location>
</feature>
<dbReference type="GO" id="GO:0005737">
    <property type="term" value="C:cytoplasm"/>
    <property type="evidence" value="ECO:0007669"/>
    <property type="project" value="UniProtKB-SubCell"/>
</dbReference>
<dbReference type="AlphaFoldDB" id="A0ABC8EFW2"/>
<evidence type="ECO:0000256" key="4">
    <source>
        <dbReference type="ARBA" id="ARBA00022490"/>
    </source>
</evidence>
<dbReference type="CDD" id="cd01288">
    <property type="entry name" value="FabZ"/>
    <property type="match status" value="1"/>
</dbReference>
<dbReference type="GO" id="GO:0006633">
    <property type="term" value="P:fatty acid biosynthetic process"/>
    <property type="evidence" value="ECO:0007669"/>
    <property type="project" value="UniProtKB-UniRule"/>
</dbReference>
<evidence type="ECO:0000256" key="1">
    <source>
        <dbReference type="ARBA" id="ARBA00001055"/>
    </source>
</evidence>
<gene>
    <name evidence="10 11" type="primary">fabZ</name>
    <name evidence="11" type="ORF">K234311028_26410</name>
</gene>
<evidence type="ECO:0000256" key="6">
    <source>
        <dbReference type="ARBA" id="ARBA00022556"/>
    </source>
</evidence>
<dbReference type="PANTHER" id="PTHR30272">
    <property type="entry name" value="3-HYDROXYACYL-[ACYL-CARRIER-PROTEIN] DEHYDRATASE"/>
    <property type="match status" value="1"/>
</dbReference>
<dbReference type="GO" id="GO:0016020">
    <property type="term" value="C:membrane"/>
    <property type="evidence" value="ECO:0007669"/>
    <property type="project" value="GOC"/>
</dbReference>
<evidence type="ECO:0000256" key="9">
    <source>
        <dbReference type="ARBA" id="ARBA00025049"/>
    </source>
</evidence>
<keyword evidence="4 10" id="KW-0963">Cytoplasm</keyword>
<evidence type="ECO:0000256" key="10">
    <source>
        <dbReference type="HAMAP-Rule" id="MF_00406"/>
    </source>
</evidence>
<sequence length="142" mass="15766">MENLYIKDILEILPHRYPMLLIDKVETVEPGKKIVAYKNVTFNEGFFRGHFPHEPVMPGVLIIEALAQAGAIAVLSLDEFKGKIPYFAGINKAKFRKKVIPGDTLKLEVQMIKLRGSAGIGKGIAKVNEKVVAEAEIMFMIG</sequence>
<dbReference type="Pfam" id="PF07977">
    <property type="entry name" value="FabA"/>
    <property type="match status" value="1"/>
</dbReference>
<dbReference type="HAMAP" id="MF_00406">
    <property type="entry name" value="FabZ"/>
    <property type="match status" value="1"/>
</dbReference>
<evidence type="ECO:0000256" key="7">
    <source>
        <dbReference type="ARBA" id="ARBA00023098"/>
    </source>
</evidence>
<dbReference type="NCBIfam" id="NF000582">
    <property type="entry name" value="PRK00006.1"/>
    <property type="match status" value="1"/>
</dbReference>
<evidence type="ECO:0000313" key="12">
    <source>
        <dbReference type="Proteomes" id="UP001321763"/>
    </source>
</evidence>
<evidence type="ECO:0000313" key="11">
    <source>
        <dbReference type="EMBL" id="BDR82395.1"/>
    </source>
</evidence>
<comment type="catalytic activity">
    <reaction evidence="1 10">
        <text>a (3R)-hydroxyacyl-[ACP] = a (2E)-enoyl-[ACP] + H2O</text>
        <dbReference type="Rhea" id="RHEA:13097"/>
        <dbReference type="Rhea" id="RHEA-COMP:9925"/>
        <dbReference type="Rhea" id="RHEA-COMP:9945"/>
        <dbReference type="ChEBI" id="CHEBI:15377"/>
        <dbReference type="ChEBI" id="CHEBI:78784"/>
        <dbReference type="ChEBI" id="CHEBI:78827"/>
        <dbReference type="EC" id="4.2.1.59"/>
    </reaction>
</comment>
<dbReference type="PANTHER" id="PTHR30272:SF1">
    <property type="entry name" value="3-HYDROXYACYL-[ACYL-CARRIER-PROTEIN] DEHYDRATASE"/>
    <property type="match status" value="1"/>
</dbReference>
<dbReference type="InterPro" id="IPR010084">
    <property type="entry name" value="FabZ"/>
</dbReference>
<dbReference type="InterPro" id="IPR029069">
    <property type="entry name" value="HotDog_dom_sf"/>
</dbReference>
<keyword evidence="6 10" id="KW-0441">Lipid A biosynthesis</keyword>
<keyword evidence="8 10" id="KW-0456">Lyase</keyword>
<dbReference type="SUPFAM" id="SSF54637">
    <property type="entry name" value="Thioesterase/thiol ester dehydrase-isomerase"/>
    <property type="match status" value="1"/>
</dbReference>
<evidence type="ECO:0000256" key="2">
    <source>
        <dbReference type="ARBA" id="ARBA00004496"/>
    </source>
</evidence>
<dbReference type="InterPro" id="IPR013114">
    <property type="entry name" value="FabA_FabZ"/>
</dbReference>
<protein>
    <recommendedName>
        <fullName evidence="10">3-hydroxyacyl-[acyl-carrier-protein] dehydratase FabZ</fullName>
        <ecNumber evidence="10">4.2.1.59</ecNumber>
    </recommendedName>
    <alternativeName>
        <fullName evidence="10">(3R)-hydroxymyristoyl-[acyl-carrier-protein] dehydratase</fullName>
        <shortName evidence="10">(3R)-hydroxymyristoyl-ACP dehydrase</shortName>
    </alternativeName>
    <alternativeName>
        <fullName evidence="10">Beta-hydroxyacyl-ACP dehydratase</fullName>
    </alternativeName>
</protein>
<evidence type="ECO:0000256" key="5">
    <source>
        <dbReference type="ARBA" id="ARBA00022516"/>
    </source>
</evidence>
<accession>A0ABC8EFW2</accession>
<organism evidence="11 12">
    <name type="scientific">Clostridium tetani</name>
    <dbReference type="NCBI Taxonomy" id="1513"/>
    <lineage>
        <taxon>Bacteria</taxon>
        <taxon>Bacillati</taxon>
        <taxon>Bacillota</taxon>
        <taxon>Clostridia</taxon>
        <taxon>Eubacteriales</taxon>
        <taxon>Clostridiaceae</taxon>
        <taxon>Clostridium</taxon>
    </lineage>
</organism>
<keyword evidence="7 10" id="KW-0443">Lipid metabolism</keyword>
<comment type="similarity">
    <text evidence="3 10">Belongs to the thioester dehydratase family. FabZ subfamily.</text>
</comment>
<dbReference type="NCBIfam" id="TIGR01750">
    <property type="entry name" value="fabZ"/>
    <property type="match status" value="1"/>
</dbReference>
<evidence type="ECO:0000256" key="3">
    <source>
        <dbReference type="ARBA" id="ARBA00009174"/>
    </source>
</evidence>